<evidence type="ECO:0000313" key="4">
    <source>
        <dbReference type="EMBL" id="SEM59126.1"/>
    </source>
</evidence>
<keyword evidence="5" id="KW-1185">Reference proteome</keyword>
<feature type="binding site" evidence="2">
    <location>
        <position position="46"/>
    </location>
    <ligand>
        <name>Zn(2+)</name>
        <dbReference type="ChEBI" id="CHEBI:29105"/>
    </ligand>
</feature>
<dbReference type="PROSITE" id="PS00202">
    <property type="entry name" value="RUBREDOXIN"/>
    <property type="match status" value="1"/>
</dbReference>
<feature type="binding site" evidence="2">
    <location>
        <position position="42"/>
    </location>
    <ligand>
        <name>Zn(2+)</name>
        <dbReference type="ChEBI" id="CHEBI:29105"/>
    </ligand>
</feature>
<keyword evidence="2" id="KW-0862">Zinc</keyword>
<keyword evidence="2" id="KW-0805">Transcription regulation</keyword>
<feature type="binding site" evidence="2">
    <location>
        <position position="64"/>
    </location>
    <ligand>
        <name>Zn(2+)</name>
        <dbReference type="ChEBI" id="CHEBI:29105"/>
    </ligand>
</feature>
<organism evidence="4 5">
    <name type="scientific">Streptacidiphilus jiangxiensis</name>
    <dbReference type="NCBI Taxonomy" id="235985"/>
    <lineage>
        <taxon>Bacteria</taxon>
        <taxon>Bacillati</taxon>
        <taxon>Actinomycetota</taxon>
        <taxon>Actinomycetes</taxon>
        <taxon>Kitasatosporales</taxon>
        <taxon>Streptomycetaceae</taxon>
        <taxon>Streptacidiphilus</taxon>
    </lineage>
</organism>
<accession>A0A1H7ZLB9</accession>
<dbReference type="Pfam" id="PF13397">
    <property type="entry name" value="RbpA"/>
    <property type="match status" value="1"/>
</dbReference>
<comment type="function">
    <text evidence="2">Binds to RNA polymerase (RNAP), stimulating transcription from principal, but not alternative sigma factor promoters.</text>
</comment>
<dbReference type="GO" id="GO:0045893">
    <property type="term" value="P:positive regulation of DNA-templated transcription"/>
    <property type="evidence" value="ECO:0007669"/>
    <property type="project" value="UniProtKB-UniRule"/>
</dbReference>
<name>A0A1H7ZLB9_STRJI</name>
<reference evidence="5" key="1">
    <citation type="submission" date="2016-10" db="EMBL/GenBank/DDBJ databases">
        <authorList>
            <person name="Varghese N."/>
        </authorList>
    </citation>
    <scope>NUCLEOTIDE SEQUENCE [LARGE SCALE GENOMIC DNA]</scope>
    <source>
        <strain evidence="5">DSM 45096 / BCRC 16803 / CGMCC 4.1857 / CIP 109030 / JCM 12277 / KCTC 19219 / NBRC 100920 / 33214</strain>
    </source>
</reference>
<dbReference type="OrthoDB" id="3254820at2"/>
<feature type="binding site" evidence="2">
    <location>
        <position position="67"/>
    </location>
    <ligand>
        <name>Zn(2+)</name>
        <dbReference type="ChEBI" id="CHEBI:29105"/>
    </ligand>
</feature>
<comment type="similarity">
    <text evidence="2">Belongs to the RNA polymerase-binding protein RbpA family.</text>
</comment>
<gene>
    <name evidence="2" type="primary">rbpA</name>
    <name evidence="4" type="ORF">SAMN05414137_13615</name>
</gene>
<evidence type="ECO:0000313" key="5">
    <source>
        <dbReference type="Proteomes" id="UP000183015"/>
    </source>
</evidence>
<comment type="subunit">
    <text evidence="2">Forms a complex with the RNAP catalytic core and with free principal sigma factors.</text>
</comment>
<feature type="compositionally biased region" description="Polar residues" evidence="3">
    <location>
        <begin position="1"/>
        <end position="12"/>
    </location>
</feature>
<dbReference type="InterPro" id="IPR018527">
    <property type="entry name" value="Rubredoxin_Fe_BS"/>
</dbReference>
<dbReference type="RefSeq" id="WP_143094754.1">
    <property type="nucleotide sequence ID" value="NZ_BBPN01000050.1"/>
</dbReference>
<feature type="region of interest" description="Disordered" evidence="3">
    <location>
        <begin position="1"/>
        <end position="36"/>
    </location>
</feature>
<dbReference type="HAMAP" id="MF_01483">
    <property type="entry name" value="RbpA"/>
    <property type="match status" value="1"/>
</dbReference>
<dbReference type="InterPro" id="IPR025182">
    <property type="entry name" value="RNApol-bd_RbpA"/>
</dbReference>
<dbReference type="InterPro" id="IPR038638">
    <property type="entry name" value="RbpA_sf"/>
</dbReference>
<evidence type="ECO:0000256" key="1">
    <source>
        <dbReference type="ARBA" id="ARBA00022723"/>
    </source>
</evidence>
<proteinExistence type="inferred from homology"/>
<dbReference type="Gene3D" id="2.20.28.270">
    <property type="entry name" value="RNA polymerase-binding protein A"/>
    <property type="match status" value="1"/>
</dbReference>
<evidence type="ECO:0000256" key="2">
    <source>
        <dbReference type="HAMAP-Rule" id="MF_01483"/>
    </source>
</evidence>
<dbReference type="eggNOG" id="ENOG5031GEE">
    <property type="taxonomic scope" value="Bacteria"/>
</dbReference>
<protein>
    <recommendedName>
        <fullName evidence="2">RNA polymerase-binding protein RbpA</fullName>
    </recommendedName>
</protein>
<dbReference type="Proteomes" id="UP000183015">
    <property type="component" value="Unassembled WGS sequence"/>
</dbReference>
<dbReference type="AlphaFoldDB" id="A0A1H7ZLB9"/>
<keyword evidence="2" id="KW-0804">Transcription</keyword>
<sequence>MAEESSVAQGSSGIRGARVGSGPLGEPERGDLAPRTSVSFYCGNGHKTQLSFAIEAELPQTWDCPRCGLPAGLDPEAAPVPEGHAPYMTHMGYVRQRRTQEEGEVLLAEALAKLRGKF</sequence>
<dbReference type="EMBL" id="FOAZ01000036">
    <property type="protein sequence ID" value="SEM59126.1"/>
    <property type="molecule type" value="Genomic_DNA"/>
</dbReference>
<comment type="cofactor">
    <cofactor evidence="2">
        <name>Zn(2+)</name>
        <dbReference type="ChEBI" id="CHEBI:29105"/>
    </cofactor>
    <text evidence="2">Bind 1 Zn(2+) per subunit.</text>
</comment>
<evidence type="ECO:0000256" key="3">
    <source>
        <dbReference type="SAM" id="MobiDB-lite"/>
    </source>
</evidence>
<dbReference type="GO" id="GO:0001000">
    <property type="term" value="F:bacterial-type RNA polymerase core enzyme binding"/>
    <property type="evidence" value="ECO:0007669"/>
    <property type="project" value="UniProtKB-UniRule"/>
</dbReference>
<dbReference type="STRING" id="235985.SAMN05414137_13615"/>
<dbReference type="GO" id="GO:0008270">
    <property type="term" value="F:zinc ion binding"/>
    <property type="evidence" value="ECO:0007669"/>
    <property type="project" value="UniProtKB-UniRule"/>
</dbReference>
<keyword evidence="1 2" id="KW-0479">Metal-binding</keyword>